<comment type="caution">
    <text evidence="10">The sequence shown here is derived from an EMBL/GenBank/DDBJ whole genome shotgun (WGS) entry which is preliminary data.</text>
</comment>
<feature type="chain" id="PRO_5046931217" description="Yip1 domain-containing protein" evidence="8">
    <location>
        <begin position="19"/>
        <end position="685"/>
    </location>
</feature>
<gene>
    <name evidence="10" type="ORF">PACILC2_28970</name>
</gene>
<evidence type="ECO:0000259" key="9">
    <source>
        <dbReference type="Pfam" id="PF04893"/>
    </source>
</evidence>
<dbReference type="EMBL" id="BOVJ01000089">
    <property type="protein sequence ID" value="GIQ64329.1"/>
    <property type="molecule type" value="Genomic_DNA"/>
</dbReference>
<dbReference type="Gene3D" id="2.120.10.30">
    <property type="entry name" value="TolB, C-terminal domain"/>
    <property type="match status" value="2"/>
</dbReference>
<dbReference type="PANTHER" id="PTHR24104">
    <property type="entry name" value="E3 UBIQUITIN-PROTEIN LIGASE NHLRC1-RELATED"/>
    <property type="match status" value="1"/>
</dbReference>
<feature type="signal peptide" evidence="8">
    <location>
        <begin position="1"/>
        <end position="18"/>
    </location>
</feature>
<evidence type="ECO:0000256" key="7">
    <source>
        <dbReference type="SAM" id="Phobius"/>
    </source>
</evidence>
<evidence type="ECO:0000256" key="3">
    <source>
        <dbReference type="ARBA" id="ARBA00022737"/>
    </source>
</evidence>
<evidence type="ECO:0000256" key="8">
    <source>
        <dbReference type="SAM" id="SignalP"/>
    </source>
</evidence>
<reference evidence="10 11" key="1">
    <citation type="submission" date="2021-04" db="EMBL/GenBank/DDBJ databases">
        <title>Draft genome sequence of Paenibacillus cisolokensis, LC2-13A.</title>
        <authorList>
            <person name="Uke A."/>
            <person name="Chhe C."/>
            <person name="Baramee S."/>
            <person name="Kosugi A."/>
        </authorList>
    </citation>
    <scope>NUCLEOTIDE SEQUENCE [LARGE SCALE GENOMIC DNA]</scope>
    <source>
        <strain evidence="10 11">LC2-13A</strain>
    </source>
</reference>
<dbReference type="SUPFAM" id="SSF48452">
    <property type="entry name" value="TPR-like"/>
    <property type="match status" value="1"/>
</dbReference>
<evidence type="ECO:0000313" key="11">
    <source>
        <dbReference type="Proteomes" id="UP000680304"/>
    </source>
</evidence>
<dbReference type="InterPro" id="IPR050952">
    <property type="entry name" value="TRIM-NHL_E3_ligases"/>
</dbReference>
<evidence type="ECO:0000256" key="1">
    <source>
        <dbReference type="ARBA" id="ARBA00004141"/>
    </source>
</evidence>
<feature type="repeat" description="NHL" evidence="6">
    <location>
        <begin position="59"/>
        <end position="93"/>
    </location>
</feature>
<keyword evidence="4 7" id="KW-1133">Transmembrane helix</keyword>
<dbReference type="Proteomes" id="UP000680304">
    <property type="component" value="Unassembled WGS sequence"/>
</dbReference>
<evidence type="ECO:0000256" key="6">
    <source>
        <dbReference type="PROSITE-ProRule" id="PRU00504"/>
    </source>
</evidence>
<dbReference type="InterPro" id="IPR006977">
    <property type="entry name" value="Yip1_dom"/>
</dbReference>
<dbReference type="InterPro" id="IPR011042">
    <property type="entry name" value="6-blade_b-propeller_TolB-like"/>
</dbReference>
<keyword evidence="5 7" id="KW-0472">Membrane</keyword>
<dbReference type="InterPro" id="IPR011990">
    <property type="entry name" value="TPR-like_helical_dom_sf"/>
</dbReference>
<evidence type="ECO:0000256" key="5">
    <source>
        <dbReference type="ARBA" id="ARBA00023136"/>
    </source>
</evidence>
<keyword evidence="11" id="KW-1185">Reference proteome</keyword>
<evidence type="ECO:0000313" key="10">
    <source>
        <dbReference type="EMBL" id="GIQ64329.1"/>
    </source>
</evidence>
<dbReference type="InterPro" id="IPR001258">
    <property type="entry name" value="NHL_repeat"/>
</dbReference>
<accession>A0ABQ4N7V4</accession>
<keyword evidence="3" id="KW-0677">Repeat</keyword>
<keyword evidence="2 7" id="KW-0812">Transmembrane</keyword>
<proteinExistence type="predicted"/>
<feature type="transmembrane region" description="Helical" evidence="7">
    <location>
        <begin position="577"/>
        <end position="597"/>
    </location>
</feature>
<organism evidence="10 11">
    <name type="scientific">Paenibacillus cisolokensis</name>
    <dbReference type="NCBI Taxonomy" id="1658519"/>
    <lineage>
        <taxon>Bacteria</taxon>
        <taxon>Bacillati</taxon>
        <taxon>Bacillota</taxon>
        <taxon>Bacilli</taxon>
        <taxon>Bacillales</taxon>
        <taxon>Paenibacillaceae</taxon>
        <taxon>Paenibacillus</taxon>
    </lineage>
</organism>
<name>A0ABQ4N7V4_9BACL</name>
<feature type="transmembrane region" description="Helical" evidence="7">
    <location>
        <begin position="447"/>
        <end position="468"/>
    </location>
</feature>
<dbReference type="Pfam" id="PF04893">
    <property type="entry name" value="Yip1"/>
    <property type="match status" value="1"/>
</dbReference>
<feature type="transmembrane region" description="Helical" evidence="7">
    <location>
        <begin position="609"/>
        <end position="629"/>
    </location>
</feature>
<dbReference type="CDD" id="cd05819">
    <property type="entry name" value="NHL"/>
    <property type="match status" value="1"/>
</dbReference>
<dbReference type="PROSITE" id="PS51125">
    <property type="entry name" value="NHL"/>
    <property type="match status" value="1"/>
</dbReference>
<protein>
    <recommendedName>
        <fullName evidence="9">Yip1 domain-containing protein</fullName>
    </recommendedName>
</protein>
<sequence length="685" mass="77021">MKRMRWLLLLLLSLAAMAETAPSAAAAPYRGYNYSFWGDVTPAPNAYLPSFQLDGDRLGAGPLQSPEDLFITPAGMIYIADTRNNRIVVLNDEFNLVRVIDKFDHNGKEDALAEPHGVFVKDDSRLFVADTGNARIVELTTEGAFVREIGAPDSDVLRSSLRYVPVKLVVDSANRMYVVSKGVFDGIMQFDSGGKFTGFIGTNKVTFNPIDMFWRRLMTEEQRSKMALNIPEEFNNVDIDAEGFIYTTTAEGFTDEPVKRLNPSGVDVLKRDGYFPPKGDIWITFNGTRIGPSSMIAVAVDRNGIYSILDGKRGRVFTYDRDGKLMYAFGQLGEQLGGFRTPSDLAMLGEKVVVLDKGIGSLVIFEPTRYGRMIRNAVIYTDNGEEEKAVAAWKEAQKLNSNLEIAYLGIGKAELRQGSNREAMDSFFNGMHREYYSRAFERYRKDWMWQNFSFIATALLVIAALLLVGRRLVRHRAGEPGTVGMAWYTIFHPFKGFWDLKYERKGKIWFTLALLVLLSVLFLLKQQLSGFIFNPDVTFEASIIDELKFIVLPFFLWCIANWSLTTLMDGEGKFGEIVVATGYALVPIVLAQPLLIVLSNVMTVQEGSFYYFIESVAYGWFIGLLFVGMMTVHQYTVGKTIVTMLLTLVVIGIFVFLGLLVFSLAQQMLSFGMTIYKEISFRIGE</sequence>
<feature type="transmembrane region" description="Helical" evidence="7">
    <location>
        <begin position="641"/>
        <end position="665"/>
    </location>
</feature>
<keyword evidence="8" id="KW-0732">Signal</keyword>
<feature type="transmembrane region" description="Helical" evidence="7">
    <location>
        <begin position="508"/>
        <end position="527"/>
    </location>
</feature>
<dbReference type="SUPFAM" id="SSF101898">
    <property type="entry name" value="NHL repeat"/>
    <property type="match status" value="1"/>
</dbReference>
<feature type="domain" description="Yip1" evidence="9">
    <location>
        <begin position="487"/>
        <end position="657"/>
    </location>
</feature>
<dbReference type="PANTHER" id="PTHR24104:SF25">
    <property type="entry name" value="PROTEIN LIN-41"/>
    <property type="match status" value="1"/>
</dbReference>
<evidence type="ECO:0000256" key="4">
    <source>
        <dbReference type="ARBA" id="ARBA00022989"/>
    </source>
</evidence>
<evidence type="ECO:0000256" key="2">
    <source>
        <dbReference type="ARBA" id="ARBA00022692"/>
    </source>
</evidence>
<comment type="subcellular location">
    <subcellularLocation>
        <location evidence="1">Membrane</location>
        <topology evidence="1">Multi-pass membrane protein</topology>
    </subcellularLocation>
</comment>